<evidence type="ECO:0000256" key="3">
    <source>
        <dbReference type="ARBA" id="ARBA00019010"/>
    </source>
</evidence>
<dbReference type="Proteomes" id="UP001056539">
    <property type="component" value="Chromosome"/>
</dbReference>
<dbReference type="InterPro" id="IPR003442">
    <property type="entry name" value="T6A_TsaE"/>
</dbReference>
<dbReference type="EMBL" id="CP073355">
    <property type="protein sequence ID" value="URA09795.1"/>
    <property type="molecule type" value="Genomic_DNA"/>
</dbReference>
<evidence type="ECO:0000313" key="12">
    <source>
        <dbReference type="Proteomes" id="UP001056539"/>
    </source>
</evidence>
<dbReference type="GO" id="GO:0005737">
    <property type="term" value="C:cytoplasm"/>
    <property type="evidence" value="ECO:0007669"/>
    <property type="project" value="UniProtKB-SubCell"/>
</dbReference>
<dbReference type="GO" id="GO:0002949">
    <property type="term" value="P:tRNA threonylcarbamoyladenosine modification"/>
    <property type="evidence" value="ECO:0007669"/>
    <property type="project" value="InterPro"/>
</dbReference>
<sequence length="149" mass="17622">MQKEWLSFSVEETQQIAQEIAQMIERKEIPSLILLKGDIGSGKTTFVRGLLSFFHLEDMVSSPTFSIIHQYPHPKKTIYHIDLYRIRSVEELENLGLFEFFEEKTLVLIEWPEMLVDQLNFPHTLIELFYGEEENKRLLRLSVFFPNAM</sequence>
<accession>A0AAX3BCC5</accession>
<reference evidence="11" key="2">
    <citation type="submission" date="2022-06" db="EMBL/GenBank/DDBJ databases">
        <title>Thermospira aquatica gen. nov., sp. nov.</title>
        <authorList>
            <person name="Ben Ali Gam Z."/>
            <person name="Labat M."/>
        </authorList>
    </citation>
    <scope>NUCLEOTIDE SEQUENCE</scope>
    <source>
        <strain evidence="11">F1F22</strain>
    </source>
</reference>
<keyword evidence="4" id="KW-0963">Cytoplasm</keyword>
<dbReference type="InterPro" id="IPR027417">
    <property type="entry name" value="P-loop_NTPase"/>
</dbReference>
<keyword evidence="12" id="KW-1185">Reference proteome</keyword>
<keyword evidence="6" id="KW-0479">Metal-binding</keyword>
<keyword evidence="8" id="KW-0067">ATP-binding</keyword>
<keyword evidence="7" id="KW-0547">Nucleotide-binding</keyword>
<gene>
    <name evidence="11" type="primary">tsaE</name>
    <name evidence="11" type="ORF">KDW03_09955</name>
</gene>
<dbReference type="PANTHER" id="PTHR33540:SF2">
    <property type="entry name" value="TRNA THREONYLCARBAMOYLADENOSINE BIOSYNTHESIS PROTEIN TSAE"/>
    <property type="match status" value="1"/>
</dbReference>
<dbReference type="RefSeq" id="WP_271434929.1">
    <property type="nucleotide sequence ID" value="NZ_CP073355.1"/>
</dbReference>
<evidence type="ECO:0000313" key="11">
    <source>
        <dbReference type="EMBL" id="URA09795.1"/>
    </source>
</evidence>
<evidence type="ECO:0000256" key="1">
    <source>
        <dbReference type="ARBA" id="ARBA00004496"/>
    </source>
</evidence>
<reference evidence="11" key="1">
    <citation type="submission" date="2021-04" db="EMBL/GenBank/DDBJ databases">
        <authorList>
            <person name="Postec A."/>
        </authorList>
    </citation>
    <scope>NUCLEOTIDE SEQUENCE</scope>
    <source>
        <strain evidence="11">F1F22</strain>
    </source>
</reference>
<dbReference type="GO" id="GO:0005524">
    <property type="term" value="F:ATP binding"/>
    <property type="evidence" value="ECO:0007669"/>
    <property type="project" value="UniProtKB-KW"/>
</dbReference>
<dbReference type="PANTHER" id="PTHR33540">
    <property type="entry name" value="TRNA THREONYLCARBAMOYLADENOSINE BIOSYNTHESIS PROTEIN TSAE"/>
    <property type="match status" value="1"/>
</dbReference>
<dbReference type="NCBIfam" id="TIGR00150">
    <property type="entry name" value="T6A_YjeE"/>
    <property type="match status" value="1"/>
</dbReference>
<evidence type="ECO:0000256" key="6">
    <source>
        <dbReference type="ARBA" id="ARBA00022723"/>
    </source>
</evidence>
<evidence type="ECO:0000256" key="5">
    <source>
        <dbReference type="ARBA" id="ARBA00022694"/>
    </source>
</evidence>
<dbReference type="KEGG" id="taqu:KDW03_09955"/>
<dbReference type="GO" id="GO:0046872">
    <property type="term" value="F:metal ion binding"/>
    <property type="evidence" value="ECO:0007669"/>
    <property type="project" value="UniProtKB-KW"/>
</dbReference>
<evidence type="ECO:0000256" key="2">
    <source>
        <dbReference type="ARBA" id="ARBA00007599"/>
    </source>
</evidence>
<evidence type="ECO:0000256" key="9">
    <source>
        <dbReference type="ARBA" id="ARBA00022842"/>
    </source>
</evidence>
<dbReference type="AlphaFoldDB" id="A0AAX3BCC5"/>
<keyword evidence="5" id="KW-0819">tRNA processing</keyword>
<comment type="similarity">
    <text evidence="2">Belongs to the TsaE family.</text>
</comment>
<evidence type="ECO:0000256" key="7">
    <source>
        <dbReference type="ARBA" id="ARBA00022741"/>
    </source>
</evidence>
<evidence type="ECO:0000256" key="8">
    <source>
        <dbReference type="ARBA" id="ARBA00022840"/>
    </source>
</evidence>
<comment type="subcellular location">
    <subcellularLocation>
        <location evidence="1">Cytoplasm</location>
    </subcellularLocation>
</comment>
<protein>
    <recommendedName>
        <fullName evidence="3">tRNA threonylcarbamoyladenosine biosynthesis protein TsaE</fullName>
    </recommendedName>
    <alternativeName>
        <fullName evidence="10">t(6)A37 threonylcarbamoyladenosine biosynthesis protein TsaE</fullName>
    </alternativeName>
</protein>
<dbReference type="SUPFAM" id="SSF52540">
    <property type="entry name" value="P-loop containing nucleoside triphosphate hydrolases"/>
    <property type="match status" value="1"/>
</dbReference>
<evidence type="ECO:0000256" key="10">
    <source>
        <dbReference type="ARBA" id="ARBA00032441"/>
    </source>
</evidence>
<organism evidence="11 12">
    <name type="scientific">Thermospira aquatica</name>
    <dbReference type="NCBI Taxonomy" id="2828656"/>
    <lineage>
        <taxon>Bacteria</taxon>
        <taxon>Pseudomonadati</taxon>
        <taxon>Spirochaetota</taxon>
        <taxon>Spirochaetia</taxon>
        <taxon>Brevinematales</taxon>
        <taxon>Thermospiraceae</taxon>
        <taxon>Thermospira</taxon>
    </lineage>
</organism>
<name>A0AAX3BCC5_9SPIR</name>
<proteinExistence type="inferred from homology"/>
<keyword evidence="9" id="KW-0460">Magnesium</keyword>
<dbReference type="Pfam" id="PF02367">
    <property type="entry name" value="TsaE"/>
    <property type="match status" value="1"/>
</dbReference>
<evidence type="ECO:0000256" key="4">
    <source>
        <dbReference type="ARBA" id="ARBA00022490"/>
    </source>
</evidence>
<dbReference type="Gene3D" id="3.40.50.300">
    <property type="entry name" value="P-loop containing nucleotide triphosphate hydrolases"/>
    <property type="match status" value="1"/>
</dbReference>